<accession>A0ABW4Z393</accession>
<reference evidence="2" key="1">
    <citation type="journal article" date="2019" name="Int. J. Syst. Evol. Microbiol.">
        <title>The Global Catalogue of Microorganisms (GCM) 10K type strain sequencing project: providing services to taxonomists for standard genome sequencing and annotation.</title>
        <authorList>
            <consortium name="The Broad Institute Genomics Platform"/>
            <consortium name="The Broad Institute Genome Sequencing Center for Infectious Disease"/>
            <person name="Wu L."/>
            <person name="Ma J."/>
        </authorList>
    </citation>
    <scope>NUCLEOTIDE SEQUENCE [LARGE SCALE GENOMIC DNA]</scope>
    <source>
        <strain evidence="2">CCM 7435</strain>
    </source>
</reference>
<evidence type="ECO:0000313" key="2">
    <source>
        <dbReference type="Proteomes" id="UP001597299"/>
    </source>
</evidence>
<comment type="caution">
    <text evidence="1">The sequence shown here is derived from an EMBL/GenBank/DDBJ whole genome shotgun (WGS) entry which is preliminary data.</text>
</comment>
<gene>
    <name evidence="1" type="ORF">ACFSNC_20800</name>
</gene>
<keyword evidence="2" id="KW-1185">Reference proteome</keyword>
<organism evidence="1 2">
    <name type="scientific">Ancylobacter oerskovii</name>
    <dbReference type="NCBI Taxonomy" id="459519"/>
    <lineage>
        <taxon>Bacteria</taxon>
        <taxon>Pseudomonadati</taxon>
        <taxon>Pseudomonadota</taxon>
        <taxon>Alphaproteobacteria</taxon>
        <taxon>Hyphomicrobiales</taxon>
        <taxon>Xanthobacteraceae</taxon>
        <taxon>Ancylobacter</taxon>
    </lineage>
</organism>
<dbReference type="Proteomes" id="UP001597299">
    <property type="component" value="Unassembled WGS sequence"/>
</dbReference>
<evidence type="ECO:0000313" key="1">
    <source>
        <dbReference type="EMBL" id="MFD2142853.1"/>
    </source>
</evidence>
<sequence>MDQSTLEELFIEQAEWREQKAIEFPNDDRNATAAEAFRRLASSAKDVPDEVILAAAELYDDLPDIEQWNEMCRTVGFGRYPDSAESFLREFISSRTG</sequence>
<name>A0ABW4Z393_9HYPH</name>
<dbReference type="RefSeq" id="WP_213356196.1">
    <property type="nucleotide sequence ID" value="NZ_JAHBGB010000044.1"/>
</dbReference>
<proteinExistence type="predicted"/>
<protein>
    <submittedName>
        <fullName evidence="1">Uncharacterized protein</fullName>
    </submittedName>
</protein>
<dbReference type="EMBL" id="JBHUHD010000001">
    <property type="protein sequence ID" value="MFD2142853.1"/>
    <property type="molecule type" value="Genomic_DNA"/>
</dbReference>